<dbReference type="InterPro" id="IPR027417">
    <property type="entry name" value="P-loop_NTPase"/>
</dbReference>
<dbReference type="NCBIfam" id="TIGR00150">
    <property type="entry name" value="T6A_YjeE"/>
    <property type="match status" value="1"/>
</dbReference>
<evidence type="ECO:0000313" key="11">
    <source>
        <dbReference type="EMBL" id="MBO1530213.1"/>
    </source>
</evidence>
<dbReference type="CDD" id="cd00882">
    <property type="entry name" value="Ras_like_GTPase"/>
    <property type="match status" value="1"/>
</dbReference>
<dbReference type="PANTHER" id="PTHR33540">
    <property type="entry name" value="TRNA THREONYLCARBAMOYLADENOSINE BIOSYNTHESIS PROTEIN TSAE"/>
    <property type="match status" value="1"/>
</dbReference>
<reference evidence="11 12" key="1">
    <citation type="submission" date="2021-03" db="EMBL/GenBank/DDBJ databases">
        <authorList>
            <person name="Shang D.-D."/>
            <person name="Du Z.-J."/>
            <person name="Chen G.-J."/>
        </authorList>
    </citation>
    <scope>NUCLEOTIDE SEQUENCE [LARGE SCALE GENOMIC DNA]</scope>
    <source>
        <strain evidence="11 12">F1192</strain>
    </source>
</reference>
<keyword evidence="7" id="KW-0547">Nucleotide-binding</keyword>
<dbReference type="Pfam" id="PF02367">
    <property type="entry name" value="TsaE"/>
    <property type="match status" value="1"/>
</dbReference>
<keyword evidence="12" id="KW-1185">Reference proteome</keyword>
<dbReference type="EMBL" id="JAGBKM010000003">
    <property type="protein sequence ID" value="MBO1530213.1"/>
    <property type="molecule type" value="Genomic_DNA"/>
</dbReference>
<keyword evidence="9" id="KW-0460">Magnesium</keyword>
<comment type="similarity">
    <text evidence="2">Belongs to the TsaE family.</text>
</comment>
<protein>
    <recommendedName>
        <fullName evidence="3">tRNA threonylcarbamoyladenosine biosynthesis protein TsaE</fullName>
    </recommendedName>
    <alternativeName>
        <fullName evidence="10">t(6)A37 threonylcarbamoyladenosine biosynthesis protein TsaE</fullName>
    </alternativeName>
</protein>
<dbReference type="RefSeq" id="WP_207989794.1">
    <property type="nucleotide sequence ID" value="NZ_JAGBKM010000003.1"/>
</dbReference>
<name>A0ABS3NLJ3_9GAMM</name>
<evidence type="ECO:0000256" key="6">
    <source>
        <dbReference type="ARBA" id="ARBA00022723"/>
    </source>
</evidence>
<comment type="subcellular location">
    <subcellularLocation>
        <location evidence="1">Cytoplasm</location>
    </subcellularLocation>
</comment>
<evidence type="ECO:0000256" key="5">
    <source>
        <dbReference type="ARBA" id="ARBA00022694"/>
    </source>
</evidence>
<evidence type="ECO:0000256" key="3">
    <source>
        <dbReference type="ARBA" id="ARBA00019010"/>
    </source>
</evidence>
<evidence type="ECO:0000256" key="7">
    <source>
        <dbReference type="ARBA" id="ARBA00022741"/>
    </source>
</evidence>
<evidence type="ECO:0000256" key="1">
    <source>
        <dbReference type="ARBA" id="ARBA00004496"/>
    </source>
</evidence>
<proteinExistence type="inferred from homology"/>
<evidence type="ECO:0000256" key="4">
    <source>
        <dbReference type="ARBA" id="ARBA00022490"/>
    </source>
</evidence>
<accession>A0ABS3NLJ3</accession>
<dbReference type="Proteomes" id="UP000664554">
    <property type="component" value="Unassembled WGS sequence"/>
</dbReference>
<keyword evidence="8" id="KW-0067">ATP-binding</keyword>
<evidence type="ECO:0000256" key="8">
    <source>
        <dbReference type="ARBA" id="ARBA00022840"/>
    </source>
</evidence>
<keyword evidence="4" id="KW-0963">Cytoplasm</keyword>
<gene>
    <name evidence="11" type="primary">tsaE</name>
    <name evidence="11" type="ORF">J3492_03170</name>
</gene>
<dbReference type="Gene3D" id="3.40.50.300">
    <property type="entry name" value="P-loop containing nucleotide triphosphate hydrolases"/>
    <property type="match status" value="1"/>
</dbReference>
<evidence type="ECO:0000256" key="2">
    <source>
        <dbReference type="ARBA" id="ARBA00007599"/>
    </source>
</evidence>
<keyword evidence="6" id="KW-0479">Metal-binding</keyword>
<dbReference type="InterPro" id="IPR003442">
    <property type="entry name" value="T6A_TsaE"/>
</dbReference>
<evidence type="ECO:0000256" key="10">
    <source>
        <dbReference type="ARBA" id="ARBA00032441"/>
    </source>
</evidence>
<organism evidence="11 12">
    <name type="scientific">Psychrobacter coccoides</name>
    <dbReference type="NCBI Taxonomy" id="2818440"/>
    <lineage>
        <taxon>Bacteria</taxon>
        <taxon>Pseudomonadati</taxon>
        <taxon>Pseudomonadota</taxon>
        <taxon>Gammaproteobacteria</taxon>
        <taxon>Moraxellales</taxon>
        <taxon>Moraxellaceae</taxon>
        <taxon>Psychrobacter</taxon>
    </lineage>
</organism>
<dbReference type="PANTHER" id="PTHR33540:SF2">
    <property type="entry name" value="TRNA THREONYLCARBAMOYLADENOSINE BIOSYNTHESIS PROTEIN TSAE"/>
    <property type="match status" value="1"/>
</dbReference>
<keyword evidence="5" id="KW-0819">tRNA processing</keyword>
<evidence type="ECO:0000313" key="12">
    <source>
        <dbReference type="Proteomes" id="UP000664554"/>
    </source>
</evidence>
<comment type="caution">
    <text evidence="11">The sequence shown here is derived from an EMBL/GenBank/DDBJ whole genome shotgun (WGS) entry which is preliminary data.</text>
</comment>
<dbReference type="SUPFAM" id="SSF52540">
    <property type="entry name" value="P-loop containing nucleoside triphosphate hydrolases"/>
    <property type="match status" value="1"/>
</dbReference>
<sequence>MRNDTSLDSHAHINHAHINHAQVRKLTLDTEADTKRLAEQLAELPLTGSVWLSGDLGAGKTTLTRYWLQALGHTGAVKSPTYTLVEPYRIKQKSTEKNAVQVKPVYHADLYRLQDPEELSFIGFDEYLDEPNALVIIEWASRADSYLPPPVLFVDITQDDSDGELRSVELRLSRAGQVQQIDLSAIHI</sequence>
<evidence type="ECO:0000256" key="9">
    <source>
        <dbReference type="ARBA" id="ARBA00022842"/>
    </source>
</evidence>